<keyword evidence="5" id="KW-0969">Cilium</keyword>
<evidence type="ECO:0000259" key="12">
    <source>
        <dbReference type="Pfam" id="PF25295"/>
    </source>
</evidence>
<dbReference type="SUPFAM" id="SSF50978">
    <property type="entry name" value="WD40 repeat-like"/>
    <property type="match status" value="2"/>
</dbReference>
<dbReference type="InterPro" id="IPR056152">
    <property type="entry name" value="Beta-prop_IFT122_2nd"/>
</dbReference>
<dbReference type="PROSITE" id="PS50082">
    <property type="entry name" value="WD_REPEATS_2"/>
    <property type="match status" value="1"/>
</dbReference>
<accession>A0A1X0P826</accession>
<dbReference type="Pfam" id="PF23377">
    <property type="entry name" value="Beta-prop_IFT122_2nd"/>
    <property type="match status" value="1"/>
</dbReference>
<organism evidence="13 14">
    <name type="scientific">Trypanosoma theileri</name>
    <dbReference type="NCBI Taxonomy" id="67003"/>
    <lineage>
        <taxon>Eukaryota</taxon>
        <taxon>Discoba</taxon>
        <taxon>Euglenozoa</taxon>
        <taxon>Kinetoplastea</taxon>
        <taxon>Metakinetoplastina</taxon>
        <taxon>Trypanosomatida</taxon>
        <taxon>Trypanosomatidae</taxon>
        <taxon>Trypanosoma</taxon>
    </lineage>
</organism>
<feature type="domain" description="IFT122 first beta-propeller" evidence="10">
    <location>
        <begin position="194"/>
        <end position="290"/>
    </location>
</feature>
<dbReference type="SMART" id="SM00320">
    <property type="entry name" value="WD40"/>
    <property type="match status" value="8"/>
</dbReference>
<dbReference type="InterPro" id="IPR056838">
    <property type="entry name" value="Zn_ribbon_IFT122"/>
</dbReference>
<dbReference type="Pfam" id="PF23381">
    <property type="entry name" value="Beta-prop_IFT122_1st"/>
    <property type="match status" value="2"/>
</dbReference>
<dbReference type="InterPro" id="IPR015943">
    <property type="entry name" value="WD40/YVTN_repeat-like_dom_sf"/>
</dbReference>
<dbReference type="GO" id="GO:0030991">
    <property type="term" value="C:intraciliary transport particle A"/>
    <property type="evidence" value="ECO:0007669"/>
    <property type="project" value="TreeGrafter"/>
</dbReference>
<keyword evidence="6" id="KW-0966">Cell projection</keyword>
<comment type="caution">
    <text evidence="13">The sequence shown here is derived from an EMBL/GenBank/DDBJ whole genome shotgun (WGS) entry which is preliminary data.</text>
</comment>
<feature type="repeat" description="WD" evidence="7">
    <location>
        <begin position="55"/>
        <end position="87"/>
    </location>
</feature>
<dbReference type="GO" id="GO:0035721">
    <property type="term" value="P:intraciliary retrograde transport"/>
    <property type="evidence" value="ECO:0007669"/>
    <property type="project" value="TreeGrafter"/>
</dbReference>
<feature type="domain" description="IFT122 second beta-propeller" evidence="9">
    <location>
        <begin position="299"/>
        <end position="554"/>
    </location>
</feature>
<evidence type="ECO:0000256" key="4">
    <source>
        <dbReference type="ARBA" id="ARBA00022737"/>
    </source>
</evidence>
<dbReference type="VEuPathDB" id="TriTrypDB:TM35_000024320"/>
<dbReference type="GO" id="GO:0097730">
    <property type="term" value="C:non-motile cilium"/>
    <property type="evidence" value="ECO:0007669"/>
    <property type="project" value="TreeGrafter"/>
</dbReference>
<feature type="domain" description="IFT122 zinc ribbon" evidence="11">
    <location>
        <begin position="1006"/>
        <end position="1049"/>
    </location>
</feature>
<evidence type="ECO:0000256" key="5">
    <source>
        <dbReference type="ARBA" id="ARBA00023069"/>
    </source>
</evidence>
<dbReference type="GO" id="GO:0061512">
    <property type="term" value="P:protein localization to cilium"/>
    <property type="evidence" value="ECO:0007669"/>
    <property type="project" value="TreeGrafter"/>
</dbReference>
<dbReference type="Gene3D" id="1.25.40.470">
    <property type="match status" value="1"/>
</dbReference>
<evidence type="ECO:0000313" key="13">
    <source>
        <dbReference type="EMBL" id="ORC93106.1"/>
    </source>
</evidence>
<dbReference type="GeneID" id="39981530"/>
<comment type="subcellular location">
    <subcellularLocation>
        <location evidence="1">Cell projection</location>
        <location evidence="1">Cilium</location>
    </subcellularLocation>
</comment>
<protein>
    <recommendedName>
        <fullName evidence="2">Intraflagellar transport protein 122 homolog</fullName>
    </recommendedName>
</protein>
<dbReference type="OrthoDB" id="10255582at2759"/>
<evidence type="ECO:0000256" key="6">
    <source>
        <dbReference type="ARBA" id="ARBA00023273"/>
    </source>
</evidence>
<dbReference type="InterPro" id="IPR039857">
    <property type="entry name" value="Ift122/121"/>
</dbReference>
<evidence type="ECO:0000259" key="10">
    <source>
        <dbReference type="Pfam" id="PF23381"/>
    </source>
</evidence>
<evidence type="ECO:0000256" key="7">
    <source>
        <dbReference type="PROSITE-ProRule" id="PRU00221"/>
    </source>
</evidence>
<feature type="domain" description="Intraflagellar transport protein 122 homolog TPR" evidence="12">
    <location>
        <begin position="563"/>
        <end position="948"/>
    </location>
</feature>
<evidence type="ECO:0000256" key="1">
    <source>
        <dbReference type="ARBA" id="ARBA00004138"/>
    </source>
</evidence>
<reference evidence="13 14" key="1">
    <citation type="submission" date="2017-03" db="EMBL/GenBank/DDBJ databases">
        <title>An alternative strategy for trypanosome survival in the mammalian bloodstream revealed through genome and transcriptome analysis of the ubiquitous bovine parasite Trypanosoma (Megatrypanum) theileri.</title>
        <authorList>
            <person name="Kelly S."/>
            <person name="Ivens A."/>
            <person name="Mott A."/>
            <person name="O'Neill E."/>
            <person name="Emms D."/>
            <person name="Macleod O."/>
            <person name="Voorheis P."/>
            <person name="Matthews J."/>
            <person name="Matthews K."/>
            <person name="Carrington M."/>
        </authorList>
    </citation>
    <scope>NUCLEOTIDE SEQUENCE [LARGE SCALE GENOMIC DNA]</scope>
    <source>
        <strain evidence="13">Edinburgh</strain>
    </source>
</reference>
<feature type="domain" description="IFT122 first beta-propeller" evidence="10">
    <location>
        <begin position="17"/>
        <end position="190"/>
    </location>
</feature>
<dbReference type="Pfam" id="PF25295">
    <property type="entry name" value="TPR_IFT122"/>
    <property type="match status" value="1"/>
</dbReference>
<evidence type="ECO:0000256" key="2">
    <source>
        <dbReference type="ARBA" id="ARBA00019442"/>
    </source>
</evidence>
<dbReference type="STRING" id="67003.A0A1X0P826"/>
<evidence type="ECO:0000259" key="9">
    <source>
        <dbReference type="Pfam" id="PF23377"/>
    </source>
</evidence>
<proteinExistence type="predicted"/>
<dbReference type="InterPro" id="IPR036322">
    <property type="entry name" value="WD40_repeat_dom_sf"/>
</dbReference>
<dbReference type="RefSeq" id="XP_028887172.1">
    <property type="nucleotide sequence ID" value="XM_029021750.1"/>
</dbReference>
<dbReference type="Pfam" id="PF25144">
    <property type="entry name" value="Zn_ribbon_IFT122"/>
    <property type="match status" value="1"/>
</dbReference>
<gene>
    <name evidence="13" type="ORF">TM35_000024320</name>
</gene>
<name>A0A1X0P826_9TRYP</name>
<evidence type="ECO:0000256" key="3">
    <source>
        <dbReference type="ARBA" id="ARBA00022574"/>
    </source>
</evidence>
<evidence type="ECO:0000259" key="11">
    <source>
        <dbReference type="Pfam" id="PF25144"/>
    </source>
</evidence>
<sequence length="1242" mass="140400">MRTSVKWSETSVDGNDARSPIYSLCYSPSGDTIVASCGVRVLIYDATTGAVIQSLKGHSDTVYAVSYSHDGKTFASGGADKTVIVWSNKGEGVLKYQHKDSVQALAFNPVKGHLASIANSDFGIWSPDQAKVGKSSLPSKGLCASWTRDGRTVAVGLFDGTVVLSTADLSERLVIQRNAPVWTLAFSPATSNGMDILVVGTWDQRIAFYNTQGNLVGKEKELPCNPCCISFYSRGEFLLISGCDHKVALYTKDGNMLISVAEADDWVWCAQQRPKNMQICCGTNDGSISTIDISVLAVHSIYHDQYVYRDKMTEIVVHQLTLDKKLRIPCNDYVRKLAMYRDRLAVQLQDRFVVFEIFYDEERQMRFQDIAHIRKKLDCNLLCVTFNAILICQDRRLTMYDFQGNKRREWSVESSVRYIRVIGGAEGREGLLLGLKNGVTLRIFVDNPFPTTLVKVNAPVRCVDISCTRRKLAVVDDNGLLQVFDLKKENEIIFTVQDVLSVSWNTEYDDIIAYTTLGNTLNIKTGSLSPYQQKISGFVVGFKANRVFNLHITAIDIVDVPHSHALYRYVEKKDFESAYAIACLGVTEGDWKMLGIHAMTQLKLDIARKAFIHIREVKFVELLNRLELQQRQNASKNNNDNSGEDGLLMGTILAFQGKYQEAARYFVKSGHEEKAIEMFCDLKMWAEAKKVCSNELHLKELIRQQARWAEDSQDYMEAASLYKASGDIGKAIEMTRCSGQVEKLMEMCRSLPKSEVALITECADYFRKHDAMQYALEAYEKVGDIRALISLHVEMEEWRPAFALLERYPQYVRELYVPWANWLAENGNFEEALEAYSVAKWPKEAVRLLESLAANSVICRKYRDAAFYYIYLAREYGVLEDGQQLTQEQWASRIKLSAECSRRANIYYAYHFVYSHVTQPFPYNELALYNLSRYLISIISSGSVPLNVGRGEVLYTLARIANQLDMVRIARIAYEKLQNVILPLRITEQVDVDSLLIRSKAYTDREELLDICYRCNQTVPQLTYPGDCCPGCGHPFVRSFVNFENLPLVEFVLANNVSDAEAERIILTGAGRKSTDQQGGGPDKNKNGWKAGNGADVITFAEEDDNIDAMIEQQMMAMGRGNLNGKDPFQAQLAYVTRPGRGNGEYQPFVVNAEMLSHMRRDEVFIVKPGYGTLPVQNKYYRVVNQSVGVFLCPRCQHFFKADDYEYESLKGNGCPLCRHKMGQKQQRPIKKVLDDVLGTEN</sequence>
<dbReference type="PANTHER" id="PTHR12764:SF4">
    <property type="entry name" value="INTRAFLAGELLAR TRANSPORT PROTEIN 122 HOMOLOG"/>
    <property type="match status" value="1"/>
</dbReference>
<dbReference type="EMBL" id="NBCO01000002">
    <property type="protein sequence ID" value="ORC93106.1"/>
    <property type="molecule type" value="Genomic_DNA"/>
</dbReference>
<keyword evidence="14" id="KW-1185">Reference proteome</keyword>
<dbReference type="InterPro" id="IPR001680">
    <property type="entry name" value="WD40_rpt"/>
</dbReference>
<evidence type="ECO:0000313" key="14">
    <source>
        <dbReference type="Proteomes" id="UP000192257"/>
    </source>
</evidence>
<keyword evidence="4" id="KW-0677">Repeat</keyword>
<dbReference type="Gene3D" id="2.130.10.10">
    <property type="entry name" value="YVTN repeat-like/Quinoprotein amine dehydrogenase"/>
    <property type="match status" value="2"/>
</dbReference>
<dbReference type="PROSITE" id="PS50294">
    <property type="entry name" value="WD_REPEATS_REGION"/>
    <property type="match status" value="1"/>
</dbReference>
<dbReference type="FunFam" id="1.25.40.470:FF:000029">
    <property type="entry name" value="Intraflagellar transport protein 122"/>
    <property type="match status" value="1"/>
</dbReference>
<feature type="region of interest" description="Disordered" evidence="8">
    <location>
        <begin position="1071"/>
        <end position="1090"/>
    </location>
</feature>
<dbReference type="PANTHER" id="PTHR12764">
    <property type="entry name" value="WD REPEAT DOMAIN-RELATED"/>
    <property type="match status" value="1"/>
</dbReference>
<dbReference type="InterPro" id="IPR057411">
    <property type="entry name" value="TPR_IFT122"/>
</dbReference>
<dbReference type="InterPro" id="IPR056153">
    <property type="entry name" value="Beta-prop_IFT122_1st"/>
</dbReference>
<dbReference type="GO" id="GO:1905515">
    <property type="term" value="P:non-motile cilium assembly"/>
    <property type="evidence" value="ECO:0007669"/>
    <property type="project" value="TreeGrafter"/>
</dbReference>
<dbReference type="Proteomes" id="UP000192257">
    <property type="component" value="Unassembled WGS sequence"/>
</dbReference>
<dbReference type="AlphaFoldDB" id="A0A1X0P826"/>
<evidence type="ECO:0000256" key="8">
    <source>
        <dbReference type="SAM" id="MobiDB-lite"/>
    </source>
</evidence>
<keyword evidence="3 7" id="KW-0853">WD repeat</keyword>